<dbReference type="RefSeq" id="WP_054643418.1">
    <property type="nucleotide sequence ID" value="NZ_LNUB01000005.1"/>
</dbReference>
<dbReference type="InterPro" id="IPR007119">
    <property type="entry name" value="Phage_tail_spike_N"/>
</dbReference>
<dbReference type="EMBL" id="MXAL01000007">
    <property type="protein sequence ID" value="OWF32811.1"/>
    <property type="molecule type" value="Genomic_DNA"/>
</dbReference>
<dbReference type="AlphaFoldDB" id="A0A210P8Q3"/>
<feature type="coiled-coil region" evidence="1">
    <location>
        <begin position="377"/>
        <end position="404"/>
    </location>
</feature>
<name>A0A210P8Q3_9LACO</name>
<accession>A0A210P8Q3</accession>
<feature type="domain" description="Tail spike" evidence="2">
    <location>
        <begin position="167"/>
        <end position="356"/>
    </location>
</feature>
<dbReference type="NCBIfam" id="TIGR01665">
    <property type="entry name" value="put_anti_recept"/>
    <property type="match status" value="1"/>
</dbReference>
<dbReference type="InterPro" id="IPR010572">
    <property type="entry name" value="Tail_dom"/>
</dbReference>
<dbReference type="Pfam" id="PF06605">
    <property type="entry name" value="Prophage_tail"/>
    <property type="match status" value="1"/>
</dbReference>
<protein>
    <recommendedName>
        <fullName evidence="2">Tail spike domain-containing protein</fullName>
    </recommendedName>
</protein>
<evidence type="ECO:0000256" key="1">
    <source>
        <dbReference type="SAM" id="Coils"/>
    </source>
</evidence>
<proteinExistence type="predicted"/>
<evidence type="ECO:0000313" key="3">
    <source>
        <dbReference type="EMBL" id="OWF32811.1"/>
    </source>
</evidence>
<evidence type="ECO:0000259" key="2">
    <source>
        <dbReference type="Pfam" id="PF06605"/>
    </source>
</evidence>
<organism evidence="3 4">
    <name type="scientific">Companilactobacillus kimchii</name>
    <dbReference type="NCBI Taxonomy" id="2801452"/>
    <lineage>
        <taxon>Bacteria</taxon>
        <taxon>Bacillati</taxon>
        <taxon>Bacillota</taxon>
        <taxon>Bacilli</taxon>
        <taxon>Lactobacillales</taxon>
        <taxon>Lactobacillaceae</taxon>
        <taxon>Companilactobacillus</taxon>
    </lineage>
</organism>
<gene>
    <name evidence="3" type="ORF">LKACC12383_01684</name>
</gene>
<dbReference type="Proteomes" id="UP000196649">
    <property type="component" value="Unassembled WGS sequence"/>
</dbReference>
<reference evidence="3 4" key="1">
    <citation type="submission" date="2017-03" db="EMBL/GenBank/DDBJ databases">
        <title>Genome sequence of Lactobacillus kimchii KACC 12383.</title>
        <authorList>
            <person name="Chun J."/>
        </authorList>
    </citation>
    <scope>NUCLEOTIDE SEQUENCE [LARGE SCALE GENOMIC DNA]</scope>
    <source>
        <strain evidence="3 4">KACC 12383</strain>
    </source>
</reference>
<comment type="caution">
    <text evidence="3">The sequence shown here is derived from an EMBL/GenBank/DDBJ whole genome shotgun (WGS) entry which is preliminary data.</text>
</comment>
<sequence>MMNYLQYPVLFESSESDFTTQGIGVLTDCLNVEVTNEFNELPELKLDYLATGDIANELVKDCIILADVGEGYLKQLFRIDSVKKSIDNKIEVTASHILNDLSYNTLKQNINASAVTPVAAFNLLKNNLEQPELKLKMISSINGTTSISWDMTKIDNAKKALGGADGSLLQMFKGEYLFDNYTVHYERTIGTKTGKVIEYGKDLVQVNQEENIEETYSAIKPFTKVGSGDDEKIVYLPERIIKTSNAANFEKLRILTKDFSQDKIETVDQLRSRTNRYISDNKVGIPKVTLQFEMEDIKDDLGFVDELKMGDEVTVYFANLNIDTTARVIKTVWDGLLHRYKTVSIGDKPTTTSDYQSEQNSQINNVDKSVAEVSKDVSDLKSSNEDAQRLMDELKKNVNDTRANMLSYINGSGRDVMRFLPDRENPTDIVASESGGNYGMRWNSKGIYYDGKGTVAIDNRGNVYADNFVGQSITGVQIRGGEISGVTISGDTDISMGTGSYRTSITNYGISTNNMTVHQVDGLRAVNIESGYLMINGAKLTGDGSGKLYMGGLRILNESDLK</sequence>
<keyword evidence="1" id="KW-0175">Coiled coil</keyword>
<evidence type="ECO:0000313" key="4">
    <source>
        <dbReference type="Proteomes" id="UP000196649"/>
    </source>
</evidence>